<evidence type="ECO:0000259" key="2">
    <source>
        <dbReference type="SMART" id="SM00849"/>
    </source>
</evidence>
<reference evidence="4" key="1">
    <citation type="submission" date="2016-10" db="EMBL/GenBank/DDBJ databases">
        <authorList>
            <person name="Varghese N."/>
            <person name="Submissions S."/>
        </authorList>
    </citation>
    <scope>NUCLEOTIDE SEQUENCE [LARGE SCALE GENOMIC DNA]</scope>
    <source>
        <strain evidence="4">CGMCC 4.3530</strain>
    </source>
</reference>
<sequence length="578" mass="63175">MPLESLLFPKAIGVRYVDTAVAGEDLPPADRYVVKIDSPDAPHRARLGLVKLGVAAADVVETCAELLARAGELELTGARAVIQPQLAHQGEIAVGAVRDPPYGPALLIGPGGSRVPGRSREPSPTRPAAVHSGVRCGAGPARRARRGGTGARRTRHQPAAADGRRRARRRRLAHRRIGGSKTDTAEHNPLDKRRPTQVVAPGIYQLGLQGNSFIVETEQGLLVVDTGPSPDLVPDALADLRQHTDAPIRWIVYSHGHMGYNYGVPGFLADAERRGDPRPTIIAHENVVRRYRRYAETGGLQAHLNSMQFRRAKAAFPAVPPQTFPDQTYAESLTLGTTGRVVQLLWAPSETDDVTAVWLPQERILYGSAAVIESLPNIGTPLRTLRDPVRWADTLDRFAALDPAVVVPEWGKPRREQVREMLTGTARALRWLRAEVVARLNKGMVVGEILHDLDYPAELFDEPWMAETYGHRDFVVCDIVRAETGWWDFNPTNLHPSHPDVAAAAVAGAIADQAAVLARARELRDAGEVQQALHVIDLLALAPGDEPEIVEARELKAELCELRAKQASSYVSRSLYRV</sequence>
<dbReference type="InterPro" id="IPR052195">
    <property type="entry name" value="Bact_Alkyl/Aryl-Sulfatase"/>
</dbReference>
<dbReference type="STRING" id="418495.SAMN05216215_101517"/>
<gene>
    <name evidence="3" type="ORF">SAMN05216215_101517</name>
</gene>
<dbReference type="EMBL" id="FNOK01000015">
    <property type="protein sequence ID" value="SDX78146.1"/>
    <property type="molecule type" value="Genomic_DNA"/>
</dbReference>
<dbReference type="InterPro" id="IPR036866">
    <property type="entry name" value="RibonucZ/Hydroxyglut_hydro"/>
</dbReference>
<protein>
    <submittedName>
        <fullName evidence="3">Metallo-beta-lactamase superfamily protein</fullName>
    </submittedName>
</protein>
<dbReference type="Gene3D" id="3.60.15.10">
    <property type="entry name" value="Ribonuclease Z/Hydroxyacylglutathione hydrolase-like"/>
    <property type="match status" value="1"/>
</dbReference>
<name>A0A1H3EHE0_9PSEU</name>
<dbReference type="Gene3D" id="1.25.40.880">
    <property type="entry name" value="Alkyl sulfatase, dimerisation domain"/>
    <property type="match status" value="1"/>
</dbReference>
<feature type="domain" description="Metallo-beta-lactamase" evidence="2">
    <location>
        <begin position="209"/>
        <end position="410"/>
    </location>
</feature>
<feature type="compositionally biased region" description="Basic residues" evidence="1">
    <location>
        <begin position="165"/>
        <end position="178"/>
    </location>
</feature>
<dbReference type="Pfam" id="PF14863">
    <property type="entry name" value="Alkyl_sulf_dimr"/>
    <property type="match status" value="1"/>
</dbReference>
<dbReference type="InterPro" id="IPR029228">
    <property type="entry name" value="Alkyl_sulf_dimr"/>
</dbReference>
<evidence type="ECO:0000313" key="4">
    <source>
        <dbReference type="Proteomes" id="UP000199529"/>
    </source>
</evidence>
<evidence type="ECO:0000313" key="3">
    <source>
        <dbReference type="EMBL" id="SDX78146.1"/>
    </source>
</evidence>
<dbReference type="PANTHER" id="PTHR43223:SF2">
    <property type="entry name" value="METALLO-BETA-LACTAMASE DOMAIN-CONTAINING PROTEIN"/>
    <property type="match status" value="1"/>
</dbReference>
<dbReference type="AlphaFoldDB" id="A0A1H3EHE0"/>
<feature type="region of interest" description="Disordered" evidence="1">
    <location>
        <begin position="106"/>
        <end position="189"/>
    </location>
</feature>
<dbReference type="Pfam" id="PF00753">
    <property type="entry name" value="Lactamase_B"/>
    <property type="match status" value="1"/>
</dbReference>
<dbReference type="RefSeq" id="WP_093266680.1">
    <property type="nucleotide sequence ID" value="NZ_FNOK01000015.1"/>
</dbReference>
<dbReference type="PANTHER" id="PTHR43223">
    <property type="entry name" value="ALKYL/ARYL-SULFATASE"/>
    <property type="match status" value="1"/>
</dbReference>
<feature type="compositionally biased region" description="Basic residues" evidence="1">
    <location>
        <begin position="142"/>
        <end position="156"/>
    </location>
</feature>
<dbReference type="SMART" id="SM00849">
    <property type="entry name" value="Lactamase_B"/>
    <property type="match status" value="1"/>
</dbReference>
<accession>A0A1H3EHE0</accession>
<proteinExistence type="predicted"/>
<evidence type="ECO:0000256" key="1">
    <source>
        <dbReference type="SAM" id="MobiDB-lite"/>
    </source>
</evidence>
<dbReference type="InterPro" id="IPR001279">
    <property type="entry name" value="Metallo-B-lactamas"/>
</dbReference>
<dbReference type="Pfam" id="PF13549">
    <property type="entry name" value="ATP-grasp_5"/>
    <property type="match status" value="1"/>
</dbReference>
<dbReference type="InterPro" id="IPR038536">
    <property type="entry name" value="Alkyl/aryl-sulf_dimr_sf"/>
</dbReference>
<dbReference type="SUPFAM" id="SSF56281">
    <property type="entry name" value="Metallo-hydrolase/oxidoreductase"/>
    <property type="match status" value="1"/>
</dbReference>
<keyword evidence="4" id="KW-1185">Reference proteome</keyword>
<organism evidence="3 4">
    <name type="scientific">Saccharopolyspora shandongensis</name>
    <dbReference type="NCBI Taxonomy" id="418495"/>
    <lineage>
        <taxon>Bacteria</taxon>
        <taxon>Bacillati</taxon>
        <taxon>Actinomycetota</taxon>
        <taxon>Actinomycetes</taxon>
        <taxon>Pseudonocardiales</taxon>
        <taxon>Pseudonocardiaceae</taxon>
        <taxon>Saccharopolyspora</taxon>
    </lineage>
</organism>
<dbReference type="Proteomes" id="UP000199529">
    <property type="component" value="Unassembled WGS sequence"/>
</dbReference>
<dbReference type="GO" id="GO:0046983">
    <property type="term" value="F:protein dimerization activity"/>
    <property type="evidence" value="ECO:0007669"/>
    <property type="project" value="InterPro"/>
</dbReference>
<dbReference type="OrthoDB" id="5240502at2"/>
<dbReference type="SUPFAM" id="SSF56059">
    <property type="entry name" value="Glutathione synthetase ATP-binding domain-like"/>
    <property type="match status" value="1"/>
</dbReference>